<evidence type="ECO:0000256" key="8">
    <source>
        <dbReference type="PIRNR" id="PIRNR005353"/>
    </source>
</evidence>
<keyword evidence="5 8" id="KW-0812">Transmembrane</keyword>
<evidence type="ECO:0000313" key="10">
    <source>
        <dbReference type="EMBL" id="MCY6371780.1"/>
    </source>
</evidence>
<evidence type="ECO:0000256" key="9">
    <source>
        <dbReference type="SAM" id="Phobius"/>
    </source>
</evidence>
<feature type="transmembrane region" description="Helical" evidence="9">
    <location>
        <begin position="450"/>
        <end position="468"/>
    </location>
</feature>
<dbReference type="Pfam" id="PF00860">
    <property type="entry name" value="Xan_ur_permease"/>
    <property type="match status" value="1"/>
</dbReference>
<dbReference type="InterPro" id="IPR006043">
    <property type="entry name" value="NCS2"/>
</dbReference>
<feature type="transmembrane region" description="Helical" evidence="9">
    <location>
        <begin position="387"/>
        <end position="405"/>
    </location>
</feature>
<keyword evidence="3 8" id="KW-0813">Transport</keyword>
<dbReference type="EMBL" id="JAPQES010000005">
    <property type="protein sequence ID" value="MCY6371780.1"/>
    <property type="molecule type" value="Genomic_DNA"/>
</dbReference>
<reference evidence="10" key="1">
    <citation type="submission" date="2022-12" db="EMBL/GenBank/DDBJ databases">
        <authorList>
            <person name="Wang J."/>
        </authorList>
    </citation>
    <scope>NUCLEOTIDE SEQUENCE</scope>
    <source>
        <strain evidence="10">HY-42-06</strain>
    </source>
</reference>
<feature type="transmembrane region" description="Helical" evidence="9">
    <location>
        <begin position="160"/>
        <end position="177"/>
    </location>
</feature>
<keyword evidence="7 8" id="KW-0472">Membrane</keyword>
<feature type="transmembrane region" description="Helical" evidence="9">
    <location>
        <begin position="197"/>
        <end position="216"/>
    </location>
</feature>
<protein>
    <submittedName>
        <fullName evidence="10">NCS2 family permease</fullName>
    </submittedName>
</protein>
<evidence type="ECO:0000256" key="6">
    <source>
        <dbReference type="ARBA" id="ARBA00022989"/>
    </source>
</evidence>
<evidence type="ECO:0000256" key="1">
    <source>
        <dbReference type="ARBA" id="ARBA00004651"/>
    </source>
</evidence>
<dbReference type="RefSeq" id="WP_268050670.1">
    <property type="nucleotide sequence ID" value="NZ_JAPQES010000005.1"/>
</dbReference>
<sequence length="471" mass="49243">METTNVGKKSILETFFKLSENGTDVKTEILAGFTTYITVAYALLVIPNILKMSGMNAAGLKGDEAALLTILNDPIVGSAFASTCIAAAIGTLIMAFYANLPFVLAPGIGLTAFFSYSVCLKLGYTWQQGLTAVCISGFIFILITLTSIREKIVDALPQNLKLAITGGIGLFIALIGLKSGSVIVANPGTLVSFGSFTNPHTALTIIGIVITGILVARKVKGSMLIGIILTTIVGIPMGITQTSGFKLFYVPPIGKTFFAFDFPGLLSHGGSGVIGAIISIVMVVVTFSLVDLFDSIGTLVGTAQKSGMVDENGRVKNIRKALFADAFATTLGGALGTTTLATVVESAAGIAEGGRTGLTNVVVGVLFIISIFFGGVIGIVPAEATSPALVIVGVLMLGAVSDIEFNDFTEALPAFFTIAIMPFSYSIANGVAAGIIFYPIMKVVTGRKKEVHPIMYIMAFLFILRFILLPE</sequence>
<feature type="transmembrane region" description="Helical" evidence="9">
    <location>
        <begin position="322"/>
        <end position="341"/>
    </location>
</feature>
<keyword evidence="11" id="KW-1185">Reference proteome</keyword>
<feature type="transmembrane region" description="Helical" evidence="9">
    <location>
        <begin position="75"/>
        <end position="96"/>
    </location>
</feature>
<feature type="transmembrane region" description="Helical" evidence="9">
    <location>
        <begin position="103"/>
        <end position="124"/>
    </location>
</feature>
<evidence type="ECO:0000256" key="3">
    <source>
        <dbReference type="ARBA" id="ARBA00022448"/>
    </source>
</evidence>
<evidence type="ECO:0000256" key="4">
    <source>
        <dbReference type="ARBA" id="ARBA00022475"/>
    </source>
</evidence>
<dbReference type="InterPro" id="IPR045018">
    <property type="entry name" value="Azg-like"/>
</dbReference>
<comment type="subcellular location">
    <subcellularLocation>
        <location evidence="1 8">Cell membrane</location>
        <topology evidence="1 8">Multi-pass membrane protein</topology>
    </subcellularLocation>
</comment>
<accession>A0ABT4CRU0</accession>
<dbReference type="PANTHER" id="PTHR43337">
    <property type="entry name" value="XANTHINE/URACIL PERMEASE C887.17-RELATED"/>
    <property type="match status" value="1"/>
</dbReference>
<dbReference type="Proteomes" id="UP001079657">
    <property type="component" value="Unassembled WGS sequence"/>
</dbReference>
<gene>
    <name evidence="10" type="ORF">OXH55_14125</name>
</gene>
<comment type="caution">
    <text evidence="10">The sequence shown here is derived from an EMBL/GenBank/DDBJ whole genome shotgun (WGS) entry which is preliminary data.</text>
</comment>
<dbReference type="PIRSF" id="PIRSF005353">
    <property type="entry name" value="PbuG"/>
    <property type="match status" value="1"/>
</dbReference>
<dbReference type="InterPro" id="IPR026033">
    <property type="entry name" value="Azg-like_bact_archaea"/>
</dbReference>
<proteinExistence type="inferred from homology"/>
<evidence type="ECO:0000256" key="5">
    <source>
        <dbReference type="ARBA" id="ARBA00022692"/>
    </source>
</evidence>
<evidence type="ECO:0000313" key="11">
    <source>
        <dbReference type="Proteomes" id="UP001079657"/>
    </source>
</evidence>
<feature type="transmembrane region" description="Helical" evidence="9">
    <location>
        <begin position="130"/>
        <end position="148"/>
    </location>
</feature>
<comment type="similarity">
    <text evidence="2 8">Belongs to the nucleobase:cation symporter-2 (NCS2) (TC 2.A.40) family. Azg-like subfamily.</text>
</comment>
<feature type="transmembrane region" description="Helical" evidence="9">
    <location>
        <begin position="361"/>
        <end position="380"/>
    </location>
</feature>
<name>A0ABT4CRU0_9CLOT</name>
<keyword evidence="4 8" id="KW-1003">Cell membrane</keyword>
<feature type="transmembrane region" description="Helical" evidence="9">
    <location>
        <begin position="269"/>
        <end position="290"/>
    </location>
</feature>
<feature type="transmembrane region" description="Helical" evidence="9">
    <location>
        <begin position="223"/>
        <end position="249"/>
    </location>
</feature>
<feature type="transmembrane region" description="Helical" evidence="9">
    <location>
        <begin position="29"/>
        <end position="50"/>
    </location>
</feature>
<evidence type="ECO:0000256" key="2">
    <source>
        <dbReference type="ARBA" id="ARBA00005697"/>
    </source>
</evidence>
<feature type="transmembrane region" description="Helical" evidence="9">
    <location>
        <begin position="411"/>
        <end position="438"/>
    </location>
</feature>
<organism evidence="10 11">
    <name type="scientific">Clostridium ganghwense</name>
    <dbReference type="NCBI Taxonomy" id="312089"/>
    <lineage>
        <taxon>Bacteria</taxon>
        <taxon>Bacillati</taxon>
        <taxon>Bacillota</taxon>
        <taxon>Clostridia</taxon>
        <taxon>Eubacteriales</taxon>
        <taxon>Clostridiaceae</taxon>
        <taxon>Clostridium</taxon>
    </lineage>
</organism>
<keyword evidence="6 8" id="KW-1133">Transmembrane helix</keyword>
<dbReference type="PANTHER" id="PTHR43337:SF1">
    <property type="entry name" value="XANTHINE_URACIL PERMEASE C887.17-RELATED"/>
    <property type="match status" value="1"/>
</dbReference>
<evidence type="ECO:0000256" key="7">
    <source>
        <dbReference type="ARBA" id="ARBA00023136"/>
    </source>
</evidence>